<evidence type="ECO:0000256" key="1">
    <source>
        <dbReference type="SAM" id="MobiDB-lite"/>
    </source>
</evidence>
<evidence type="ECO:0000313" key="2">
    <source>
        <dbReference type="EMBL" id="KAJ8879009.1"/>
    </source>
</evidence>
<dbReference type="Proteomes" id="UP001159363">
    <property type="component" value="Chromosome 6"/>
</dbReference>
<name>A0ABQ9H426_9NEOP</name>
<dbReference type="EMBL" id="JARBHB010000007">
    <property type="protein sequence ID" value="KAJ8879009.1"/>
    <property type="molecule type" value="Genomic_DNA"/>
</dbReference>
<feature type="region of interest" description="Disordered" evidence="1">
    <location>
        <begin position="640"/>
        <end position="663"/>
    </location>
</feature>
<protein>
    <submittedName>
        <fullName evidence="2">Uncharacterized protein</fullName>
    </submittedName>
</protein>
<organism evidence="2 3">
    <name type="scientific">Dryococelus australis</name>
    <dbReference type="NCBI Taxonomy" id="614101"/>
    <lineage>
        <taxon>Eukaryota</taxon>
        <taxon>Metazoa</taxon>
        <taxon>Ecdysozoa</taxon>
        <taxon>Arthropoda</taxon>
        <taxon>Hexapoda</taxon>
        <taxon>Insecta</taxon>
        <taxon>Pterygota</taxon>
        <taxon>Neoptera</taxon>
        <taxon>Polyneoptera</taxon>
        <taxon>Phasmatodea</taxon>
        <taxon>Verophasmatodea</taxon>
        <taxon>Anareolatae</taxon>
        <taxon>Phasmatidae</taxon>
        <taxon>Eurycanthinae</taxon>
        <taxon>Dryococelus</taxon>
    </lineage>
</organism>
<feature type="region of interest" description="Disordered" evidence="1">
    <location>
        <begin position="1127"/>
        <end position="1161"/>
    </location>
</feature>
<gene>
    <name evidence="2" type="ORF">PR048_019615</name>
</gene>
<comment type="caution">
    <text evidence="2">The sequence shown here is derived from an EMBL/GenBank/DDBJ whole genome shotgun (WGS) entry which is preliminary data.</text>
</comment>
<feature type="compositionally biased region" description="Basic and acidic residues" evidence="1">
    <location>
        <begin position="648"/>
        <end position="661"/>
    </location>
</feature>
<sequence>MMDVHRFVRSGAARNLPYQFIFIDARSGLAGSFGYRAAQRRSKLKLQLNSPPIARETLAPGATVTERLVCSPPTKVIRVQSPAGSLRIFARGNRAGRCRWLADFLGDIPLPPPFHSGAAPYSPQSPSSALKTSMLTAVQISSLTSPSSCSRPSAAHVTSPGHRTRNLWRRTSSHPEREWQSSSAKASVRRETGDPRGNPPTRTRSTHAKFLKCPDRGLNPVRLGGKRTDRRSTTQLKPQRVPQTAPKKQVSRLYELTTAFFFGGASIRGGSAKPRAVCQRLSLDRRTETAREKKPGNDIGKAATRTEVKESSHLSIKIFTPDTTPHVLVKGAEAMKRAYSKAPLKKVSEVACSEEAEHSRKMADQTRDGIPKLTKDNYYVWSRRAHEELIERNCWNAIDPGFCDSVVAPGFRKWKSCPPTPLVDEFPRGFPISRAFAFRYYSIPRFLSSALKTLLLRIAQTSPHYYVHECSPFTVTPTSNSSEAVLKFYFEDIPPTHTNKAQANLEKFTKGTVHPIRAHLVIGMKGREKREILEKTRRPVVSSETIATCENPGVTRPEIEPGLRWWEARGLTAQPPRPHTTRLRYRRLAAGNDRQLRADLADIIAPPPSPLSGKPTTLEDAQAQLEAVFCGSHLVEARQSGKRGTSLKRTDDDGRLRDDGGRGVCDMNGGEDVKLDETATTTTFSENCDGRMSARCSRGATLTSGAGICLVGEHDSIWAALNIEVLRAEVGDRGDVRMDAADHDGRYMTSRRHDESKFYEILSKVTPFNLRSMDLSLSRPNLFTDSLVHCTSVQSLALSGDGALDVHDSVVLISASTKDDAGTPIIKCLPRLGAARDVLRGARGALNTVTAGYSRSLGRAIPVRGAGELITRGRLGLGTRHARAAPAPRPPPLTPLQLRTRSRGTGFPKPLQANAGMITYYRPNPIPSPFTTLLTTCSVSNVLAIEILRYTYLTHPDRTRHRSPRFASVMFKHYHCLHTLQTCVPNRACVGSTVPCYSTRDLEQTVQQLWANLPQDNIRRLLDSTPDQYEACMVVRRASSRKCGNSGVESAKPATITGNLAGRATCQAGVRIRDVGGQRLPSARCSGVRGRGQIGTGTEIAPAAAICGADTNLGTSRTRFAGAATGASVAPTTPRSSQHGVGVAPTTAGHPFLNHSRRPTRDVTREAARETTDLGDHLAQHSCSTYCIRRRPQLPRSYEEWLTTQYGGEKLELTCILTTCKNCFTRRARNKRDTEIEESLLTAPLYTTHCGLEAIEGLTGMAVKRHTIPSHNVLLHIRHIRYYTRRQNEFLGEVISFSVAHEDTNSFGRTHLPHTRGVKPCSVNDGVYWQSKSFHHACLHANLRREQCDSRVPSPKPSNTYRQNVGCIPSLKPPSTDQWRPCPQPEATQPIIS</sequence>
<reference evidence="2 3" key="1">
    <citation type="submission" date="2023-02" db="EMBL/GenBank/DDBJ databases">
        <title>LHISI_Scaffold_Assembly.</title>
        <authorList>
            <person name="Stuart O.P."/>
            <person name="Cleave R."/>
            <person name="Magrath M.J.L."/>
            <person name="Mikheyev A.S."/>
        </authorList>
    </citation>
    <scope>NUCLEOTIDE SEQUENCE [LARGE SCALE GENOMIC DNA]</scope>
    <source>
        <strain evidence="2">Daus_M_001</strain>
        <tissue evidence="2">Leg muscle</tissue>
    </source>
</reference>
<feature type="region of interest" description="Disordered" evidence="1">
    <location>
        <begin position="1349"/>
        <end position="1393"/>
    </location>
</feature>
<proteinExistence type="predicted"/>
<feature type="compositionally biased region" description="Polar residues" evidence="1">
    <location>
        <begin position="1130"/>
        <end position="1139"/>
    </location>
</feature>
<feature type="region of interest" description="Disordered" evidence="1">
    <location>
        <begin position="143"/>
        <end position="249"/>
    </location>
</feature>
<feature type="compositionally biased region" description="Basic residues" evidence="1">
    <location>
        <begin position="162"/>
        <end position="172"/>
    </location>
</feature>
<feature type="compositionally biased region" description="Low complexity" evidence="1">
    <location>
        <begin position="143"/>
        <end position="153"/>
    </location>
</feature>
<feature type="region of interest" description="Disordered" evidence="1">
    <location>
        <begin position="880"/>
        <end position="908"/>
    </location>
</feature>
<evidence type="ECO:0000313" key="3">
    <source>
        <dbReference type="Proteomes" id="UP001159363"/>
    </source>
</evidence>
<accession>A0ABQ9H426</accession>
<keyword evidence="3" id="KW-1185">Reference proteome</keyword>